<dbReference type="RefSeq" id="WP_344299172.1">
    <property type="nucleotide sequence ID" value="NZ_BAAAQW010000004.1"/>
</dbReference>
<dbReference type="Proteomes" id="UP001500432">
    <property type="component" value="Unassembled WGS sequence"/>
</dbReference>
<evidence type="ECO:0000313" key="2">
    <source>
        <dbReference type="Proteomes" id="UP001500432"/>
    </source>
</evidence>
<comment type="caution">
    <text evidence="1">The sequence shown here is derived from an EMBL/GenBank/DDBJ whole genome shotgun (WGS) entry which is preliminary data.</text>
</comment>
<name>A0ABP5NLM8_9MICC</name>
<gene>
    <name evidence="1" type="ORF">GCM10009849_15950</name>
</gene>
<organism evidence="1 2">
    <name type="scientific">Sinomonas flava</name>
    <dbReference type="NCBI Taxonomy" id="496857"/>
    <lineage>
        <taxon>Bacteria</taxon>
        <taxon>Bacillati</taxon>
        <taxon>Actinomycetota</taxon>
        <taxon>Actinomycetes</taxon>
        <taxon>Micrococcales</taxon>
        <taxon>Micrococcaceae</taxon>
        <taxon>Sinomonas</taxon>
    </lineage>
</organism>
<sequence>MPRFLITYHNMLYPDPDYVTASRKALRAWADEKLGDALVDFGSPLLLGGQLCSGQPADSVEISGFTIIKARSLAEARDLLADHPYLARGATIQIDECVEVDA</sequence>
<evidence type="ECO:0000313" key="1">
    <source>
        <dbReference type="EMBL" id="GAA2199460.1"/>
    </source>
</evidence>
<protein>
    <recommendedName>
        <fullName evidence="3">YCII-related domain-containing protein</fullName>
    </recommendedName>
</protein>
<dbReference type="EMBL" id="BAAAQW010000004">
    <property type="protein sequence ID" value="GAA2199460.1"/>
    <property type="molecule type" value="Genomic_DNA"/>
</dbReference>
<proteinExistence type="predicted"/>
<keyword evidence="2" id="KW-1185">Reference proteome</keyword>
<accession>A0ABP5NLM8</accession>
<evidence type="ECO:0008006" key="3">
    <source>
        <dbReference type="Google" id="ProtNLM"/>
    </source>
</evidence>
<reference evidence="2" key="1">
    <citation type="journal article" date="2019" name="Int. J. Syst. Evol. Microbiol.">
        <title>The Global Catalogue of Microorganisms (GCM) 10K type strain sequencing project: providing services to taxonomists for standard genome sequencing and annotation.</title>
        <authorList>
            <consortium name="The Broad Institute Genomics Platform"/>
            <consortium name="The Broad Institute Genome Sequencing Center for Infectious Disease"/>
            <person name="Wu L."/>
            <person name="Ma J."/>
        </authorList>
    </citation>
    <scope>NUCLEOTIDE SEQUENCE [LARGE SCALE GENOMIC DNA]</scope>
    <source>
        <strain evidence="2">JCM 16034</strain>
    </source>
</reference>